<comment type="function">
    <text evidence="7">Part of the tripartite ATP-independent periplasmic (TRAP) transport system.</text>
</comment>
<dbReference type="InterPro" id="IPR004681">
    <property type="entry name" value="TRAP_DctM"/>
</dbReference>
<dbReference type="Proteomes" id="UP000021816">
    <property type="component" value="Unassembled WGS sequence"/>
</dbReference>
<dbReference type="EMBL" id="JEMX01000028">
    <property type="protein sequence ID" value="EXI80968.1"/>
    <property type="molecule type" value="Genomic_DNA"/>
</dbReference>
<evidence type="ECO:0000256" key="3">
    <source>
        <dbReference type="ARBA" id="ARBA00022519"/>
    </source>
</evidence>
<comment type="similarity">
    <text evidence="7">Belongs to the TRAP transporter large permease family.</text>
</comment>
<feature type="transmembrane region" description="Helical" evidence="7">
    <location>
        <begin position="104"/>
        <end position="134"/>
    </location>
</feature>
<evidence type="ECO:0000259" key="8">
    <source>
        <dbReference type="Pfam" id="PF06808"/>
    </source>
</evidence>
<comment type="caution">
    <text evidence="9">The sequence shown here is derived from an EMBL/GenBank/DDBJ whole genome shotgun (WGS) entry which is preliminary data.</text>
</comment>
<dbReference type="STRING" id="1454003.AW10_01582"/>
<comment type="subunit">
    <text evidence="7">The complex comprises the extracytoplasmic solute receptor protein and the two transmembrane proteins.</text>
</comment>
<feature type="transmembrane region" description="Helical" evidence="7">
    <location>
        <begin position="373"/>
        <end position="399"/>
    </location>
</feature>
<proteinExistence type="inferred from homology"/>
<reference evidence="9 10" key="1">
    <citation type="submission" date="2014-02" db="EMBL/GenBank/DDBJ databases">
        <title>Expanding our view of genomic diversity in Candidatus Accumulibacter clades.</title>
        <authorList>
            <person name="Skennerton C.T."/>
            <person name="Barr J.J."/>
            <person name="Slater F.R."/>
            <person name="Bond P.L."/>
            <person name="Tyson G.W."/>
        </authorList>
    </citation>
    <scope>NUCLEOTIDE SEQUENCE [LARGE SCALE GENOMIC DNA]</scope>
    <source>
        <strain evidence="10">BA-92</strain>
    </source>
</reference>
<accession>A0A011NEB2</accession>
<evidence type="ECO:0000256" key="4">
    <source>
        <dbReference type="ARBA" id="ARBA00022692"/>
    </source>
</evidence>
<dbReference type="PATRIC" id="fig|1454003.3.peg.1633"/>
<dbReference type="PIRSF" id="PIRSF006066">
    <property type="entry name" value="HI0050"/>
    <property type="match status" value="1"/>
</dbReference>
<name>A0A011NEB2_9PROT</name>
<sequence length="449" mass="47936">MRRGILMGIEALTGVLLLCVLVFFALGAPVALALGGIAMSIGYMVWGDGIFNVIPTTLEATYFSFVLLAIPLYIYMGQLLTKSGIGDAMFNATQMVIGKVRGSLAISVIGVCSMIGAMVGIIGAGIMTSGSIALKPMLDRGYNRQLALGVIMAGGALGILIPPSIPMIMFAATTQNSVGRMFLGAMMPALLTIAMLIVYVVISCRLDPSRAPLDREQEDVPELSAKEKFRIARDGFFAILLIVAVLGSIISGIATPTESGAIGVVGAILLAILFKRFKLDMFRTAGMHTATLVSVAMWIIFGASVFSNFHLLMGVQAMVADFTGSLDLPPLAIVIMFQIIMLLLGFIIDEFIIVLMCAPLFTPIVVSMGYDPIWFGVLMIINILVAVQTPPYGFALFYLKGIAPADVSMADIYRSVAPFIMVNLVVLVLCMIFPQIILWLPNLVMGGPG</sequence>
<gene>
    <name evidence="9" type="primary">siaT_2</name>
    <name evidence="9" type="ORF">AW10_01582</name>
</gene>
<feature type="transmembrane region" description="Helical" evidence="7">
    <location>
        <begin position="289"/>
        <end position="311"/>
    </location>
</feature>
<evidence type="ECO:0000256" key="1">
    <source>
        <dbReference type="ARBA" id="ARBA00004429"/>
    </source>
</evidence>
<keyword evidence="3 7" id="KW-0997">Cell inner membrane</keyword>
<dbReference type="Pfam" id="PF06808">
    <property type="entry name" value="DctM"/>
    <property type="match status" value="1"/>
</dbReference>
<keyword evidence="5 7" id="KW-1133">Transmembrane helix</keyword>
<evidence type="ECO:0000256" key="2">
    <source>
        <dbReference type="ARBA" id="ARBA00022475"/>
    </source>
</evidence>
<dbReference type="AlphaFoldDB" id="A0A011NEB2"/>
<organism evidence="9 10">
    <name type="scientific">Candidatus Accumulibacter appositus</name>
    <dbReference type="NCBI Taxonomy" id="1454003"/>
    <lineage>
        <taxon>Bacteria</taxon>
        <taxon>Pseudomonadati</taxon>
        <taxon>Pseudomonadota</taxon>
        <taxon>Betaproteobacteria</taxon>
        <taxon>Candidatus Accumulibacter</taxon>
    </lineage>
</organism>
<evidence type="ECO:0000313" key="10">
    <source>
        <dbReference type="Proteomes" id="UP000021816"/>
    </source>
</evidence>
<evidence type="ECO:0000256" key="7">
    <source>
        <dbReference type="RuleBase" id="RU369079"/>
    </source>
</evidence>
<feature type="transmembrane region" description="Helical" evidence="7">
    <location>
        <begin position="236"/>
        <end position="254"/>
    </location>
</feature>
<evidence type="ECO:0000313" key="9">
    <source>
        <dbReference type="EMBL" id="EXI80968.1"/>
    </source>
</evidence>
<keyword evidence="4 7" id="KW-0812">Transmembrane</keyword>
<dbReference type="PANTHER" id="PTHR33362:SF7">
    <property type="entry name" value="SLL1103 PROTEIN"/>
    <property type="match status" value="1"/>
</dbReference>
<dbReference type="InterPro" id="IPR010656">
    <property type="entry name" value="DctM"/>
</dbReference>
<protein>
    <recommendedName>
        <fullName evidence="7">TRAP transporter large permease protein</fullName>
    </recommendedName>
</protein>
<keyword evidence="2" id="KW-1003">Cell membrane</keyword>
<feature type="domain" description="TRAP C4-dicarboxylate transport system permease DctM subunit" evidence="8">
    <location>
        <begin position="17"/>
        <end position="436"/>
    </location>
</feature>
<keyword evidence="7" id="KW-0813">Transport</keyword>
<feature type="transmembrane region" description="Helical" evidence="7">
    <location>
        <begin position="181"/>
        <end position="202"/>
    </location>
</feature>
<keyword evidence="6 7" id="KW-0472">Membrane</keyword>
<feature type="transmembrane region" description="Helical" evidence="7">
    <location>
        <begin position="146"/>
        <end position="169"/>
    </location>
</feature>
<feature type="transmembrane region" description="Helical" evidence="7">
    <location>
        <begin position="331"/>
        <end position="361"/>
    </location>
</feature>
<feature type="transmembrane region" description="Helical" evidence="7">
    <location>
        <begin position="37"/>
        <end position="54"/>
    </location>
</feature>
<evidence type="ECO:0000256" key="6">
    <source>
        <dbReference type="ARBA" id="ARBA00023136"/>
    </source>
</evidence>
<feature type="transmembrane region" description="Helical" evidence="7">
    <location>
        <begin position="260"/>
        <end position="277"/>
    </location>
</feature>
<feature type="transmembrane region" description="Helical" evidence="7">
    <location>
        <begin position="419"/>
        <end position="440"/>
    </location>
</feature>
<feature type="transmembrane region" description="Helical" evidence="7">
    <location>
        <begin position="61"/>
        <end position="80"/>
    </location>
</feature>
<evidence type="ECO:0000256" key="5">
    <source>
        <dbReference type="ARBA" id="ARBA00022989"/>
    </source>
</evidence>
<dbReference type="NCBIfam" id="TIGR00786">
    <property type="entry name" value="dctM"/>
    <property type="match status" value="1"/>
</dbReference>
<dbReference type="GO" id="GO:0022857">
    <property type="term" value="F:transmembrane transporter activity"/>
    <property type="evidence" value="ECO:0007669"/>
    <property type="project" value="UniProtKB-UniRule"/>
</dbReference>
<comment type="subcellular location">
    <subcellularLocation>
        <location evidence="1 7">Cell inner membrane</location>
        <topology evidence="1 7">Multi-pass membrane protein</topology>
    </subcellularLocation>
</comment>
<dbReference type="GO" id="GO:0005886">
    <property type="term" value="C:plasma membrane"/>
    <property type="evidence" value="ECO:0007669"/>
    <property type="project" value="UniProtKB-SubCell"/>
</dbReference>
<dbReference type="PANTHER" id="PTHR33362">
    <property type="entry name" value="SIALIC ACID TRAP TRANSPORTER PERMEASE PROTEIN SIAT-RELATED"/>
    <property type="match status" value="1"/>
</dbReference>